<comment type="caution">
    <text evidence="10">The sequence shown here is derived from an EMBL/GenBank/DDBJ whole genome shotgun (WGS) entry which is preliminary data.</text>
</comment>
<evidence type="ECO:0000256" key="9">
    <source>
        <dbReference type="SAM" id="Phobius"/>
    </source>
</evidence>
<feature type="transmembrane region" description="Helical" evidence="9">
    <location>
        <begin position="544"/>
        <end position="568"/>
    </location>
</feature>
<evidence type="ECO:0000256" key="2">
    <source>
        <dbReference type="ARBA" id="ARBA00009904"/>
    </source>
</evidence>
<protein>
    <submittedName>
        <fullName evidence="10">ATPase</fullName>
    </submittedName>
</protein>
<keyword evidence="6" id="KW-0406">Ion transport</keyword>
<keyword evidence="3" id="KW-0813">Transport</keyword>
<feature type="transmembrane region" description="Helical" evidence="9">
    <location>
        <begin position="357"/>
        <end position="380"/>
    </location>
</feature>
<evidence type="ECO:0000256" key="4">
    <source>
        <dbReference type="ARBA" id="ARBA00022692"/>
    </source>
</evidence>
<sequence>MAIVKLKKLTFCGLIEDKAKVLEQLQTLGNLHLISQTSSKRARERDGGKQSDRMIEALRYLHSCPNKRHQAKHAKTFHVDQVVDEVLKLKSKIRELSDRFDLLQKRIRELEPWGDFRLPEAGLLAEQRLWFYIIPKRMMKQLRGCNQVWQTVYQNNLFCYVVVISETEPPEHALPVSRTHTGSQPLSALEEQRSELELSLEDLQAQRESLTRWIALLTLHFNESVNLDDLKQAQTLTRDEAGVFALQGWLPENYLQRYLQFAEAQGLAVLVEEPTTADTPPTLLVNPPLLAGGEDLVNFYQTPNYQGWDPSLMVFFSFALFFAIITSDAGYAAVFAGILAVKWRRLGQNIKGRRIRVLAATAILLSIIWGILCGSYFGYGPQAGGILETVQVFDLKDFDGMMRFSIAVGVIHIALANLIKAWQLRASSQALAPIGWIAMVSGGFCYWLGMDSGTGILQTTGQVSLGLGALLLLLFSSERKVKHWSDWFWRSVTGVESLINITKLFGDVLSYMRLFALGLAGASLALTFNNLAEQVFHALPGPGLFFAILIFVLGHALNLLLCILSGLVHGLRLNFIEFYNWSVSDEGYPFKAFSKKGVNS</sequence>
<dbReference type="EMBL" id="JANIBK010000030">
    <property type="protein sequence ID" value="MCQ8128407.1"/>
    <property type="molecule type" value="Genomic_DNA"/>
</dbReference>
<evidence type="ECO:0000313" key="11">
    <source>
        <dbReference type="Proteomes" id="UP001524586"/>
    </source>
</evidence>
<comment type="similarity">
    <text evidence="2">Belongs to the V-ATPase 116 kDa subunit family.</text>
</comment>
<accession>A0ABT1U3J3</accession>
<feature type="transmembrane region" description="Helical" evidence="9">
    <location>
        <begin position="312"/>
        <end position="336"/>
    </location>
</feature>
<keyword evidence="4 9" id="KW-0812">Transmembrane</keyword>
<keyword evidence="8" id="KW-0175">Coiled coil</keyword>
<evidence type="ECO:0000256" key="5">
    <source>
        <dbReference type="ARBA" id="ARBA00022989"/>
    </source>
</evidence>
<gene>
    <name evidence="10" type="ORF">NP596_08045</name>
</gene>
<feature type="transmembrane region" description="Helical" evidence="9">
    <location>
        <begin position="400"/>
        <end position="419"/>
    </location>
</feature>
<organism evidence="10 11">
    <name type="scientific">Methylomonas rivi</name>
    <dbReference type="NCBI Taxonomy" id="2952226"/>
    <lineage>
        <taxon>Bacteria</taxon>
        <taxon>Pseudomonadati</taxon>
        <taxon>Pseudomonadota</taxon>
        <taxon>Gammaproteobacteria</taxon>
        <taxon>Methylococcales</taxon>
        <taxon>Methylococcaceae</taxon>
        <taxon>Methylomonas</taxon>
    </lineage>
</organism>
<keyword evidence="5 9" id="KW-1133">Transmembrane helix</keyword>
<evidence type="ECO:0000256" key="8">
    <source>
        <dbReference type="SAM" id="Coils"/>
    </source>
</evidence>
<proteinExistence type="inferred from homology"/>
<feature type="coiled-coil region" evidence="8">
    <location>
        <begin position="79"/>
        <end position="106"/>
    </location>
</feature>
<evidence type="ECO:0000313" key="10">
    <source>
        <dbReference type="EMBL" id="MCQ8128407.1"/>
    </source>
</evidence>
<dbReference type="Proteomes" id="UP001524586">
    <property type="component" value="Unassembled WGS sequence"/>
</dbReference>
<comment type="subcellular location">
    <subcellularLocation>
        <location evidence="1">Membrane</location>
        <topology evidence="1">Multi-pass membrane protein</topology>
    </subcellularLocation>
</comment>
<feature type="transmembrane region" description="Helical" evidence="9">
    <location>
        <begin position="455"/>
        <end position="475"/>
    </location>
</feature>
<evidence type="ECO:0000256" key="6">
    <source>
        <dbReference type="ARBA" id="ARBA00023065"/>
    </source>
</evidence>
<dbReference type="PANTHER" id="PTHR11629">
    <property type="entry name" value="VACUOLAR PROTON ATPASES"/>
    <property type="match status" value="1"/>
</dbReference>
<evidence type="ECO:0000256" key="7">
    <source>
        <dbReference type="ARBA" id="ARBA00023136"/>
    </source>
</evidence>
<name>A0ABT1U3J3_9GAMM</name>
<evidence type="ECO:0000256" key="1">
    <source>
        <dbReference type="ARBA" id="ARBA00004141"/>
    </source>
</evidence>
<evidence type="ECO:0000256" key="3">
    <source>
        <dbReference type="ARBA" id="ARBA00022448"/>
    </source>
</evidence>
<feature type="transmembrane region" description="Helical" evidence="9">
    <location>
        <begin position="431"/>
        <end position="449"/>
    </location>
</feature>
<dbReference type="RefSeq" id="WP_256614792.1">
    <property type="nucleotide sequence ID" value="NZ_JANIBK010000030.1"/>
</dbReference>
<feature type="transmembrane region" description="Helical" evidence="9">
    <location>
        <begin position="511"/>
        <end position="532"/>
    </location>
</feature>
<dbReference type="PANTHER" id="PTHR11629:SF63">
    <property type="entry name" value="V-TYPE PROTON ATPASE SUBUNIT A"/>
    <property type="match status" value="1"/>
</dbReference>
<reference evidence="10 11" key="1">
    <citation type="submission" date="2022-07" db="EMBL/GenBank/DDBJ databases">
        <title>Methylomonas rivi sp. nov., Methylomonas rosea sp. nov., Methylomonas aureus sp. nov. and Methylomonas subterranea sp. nov., four novel methanotrophs isolated from a freshwater creek and the deep terrestrial subsurface.</title>
        <authorList>
            <person name="Abin C."/>
            <person name="Sankaranarayanan K."/>
            <person name="Garner C."/>
            <person name="Sindelar R."/>
            <person name="Kotary K."/>
            <person name="Garner R."/>
            <person name="Barclay S."/>
            <person name="Lawson P."/>
            <person name="Krumholz L."/>
        </authorList>
    </citation>
    <scope>NUCLEOTIDE SEQUENCE [LARGE SCALE GENOMIC DNA]</scope>
    <source>
        <strain evidence="10 11">WSC-6</strain>
    </source>
</reference>
<keyword evidence="7 9" id="KW-0472">Membrane</keyword>
<dbReference type="InterPro" id="IPR002490">
    <property type="entry name" value="V-ATPase_116kDa_su"/>
</dbReference>
<keyword evidence="11" id="KW-1185">Reference proteome</keyword>